<evidence type="ECO:0000256" key="1">
    <source>
        <dbReference type="SAM" id="MobiDB-lite"/>
    </source>
</evidence>
<sequence length="150" mass="16388">MSAPLLAQAAPLPAAETAPAKAPFVKADAEAAVRDLANAVEENYLFPEYGRKYAIFLRANLAAGKYSDFGDAETFARKVTDDLREFHKDGHLRLEVARPEERGTAQAPNGDPRTSTTLRRPAGWPRRCLHRLQRLPGQRDDIGGGPQVPG</sequence>
<dbReference type="Gene3D" id="3.30.750.44">
    <property type="match status" value="1"/>
</dbReference>
<dbReference type="Pfam" id="PF11918">
    <property type="entry name" value="Peptidase_S41_N"/>
    <property type="match status" value="1"/>
</dbReference>
<keyword evidence="3" id="KW-1185">Reference proteome</keyword>
<dbReference type="RefSeq" id="WP_187708790.1">
    <property type="nucleotide sequence ID" value="NZ_CP060782.1"/>
</dbReference>
<feature type="region of interest" description="Disordered" evidence="1">
    <location>
        <begin position="90"/>
        <end position="150"/>
    </location>
</feature>
<protein>
    <submittedName>
        <fullName evidence="2">Uncharacterized protein</fullName>
    </submittedName>
</protein>
<name>A0ABX6TA62_9SPHN</name>
<gene>
    <name evidence="2" type="ORF">H9L14_00460</name>
</gene>
<organism evidence="2 3">
    <name type="scientific">Sphingomonas sediminicola</name>
    <dbReference type="NCBI Taxonomy" id="386874"/>
    <lineage>
        <taxon>Bacteria</taxon>
        <taxon>Pseudomonadati</taxon>
        <taxon>Pseudomonadota</taxon>
        <taxon>Alphaproteobacteria</taxon>
        <taxon>Sphingomonadales</taxon>
        <taxon>Sphingomonadaceae</taxon>
        <taxon>Sphingomonas</taxon>
    </lineage>
</organism>
<accession>A0ABX6TA62</accession>
<dbReference type="Proteomes" id="UP000516105">
    <property type="component" value="Chromosome"/>
</dbReference>
<dbReference type="EMBL" id="CP060782">
    <property type="protein sequence ID" value="QNP45837.1"/>
    <property type="molecule type" value="Genomic_DNA"/>
</dbReference>
<reference evidence="2 3" key="1">
    <citation type="submission" date="2020-08" db="EMBL/GenBank/DDBJ databases">
        <title>Genome sequence of Sphingomonas sediminicola KACC 15039T.</title>
        <authorList>
            <person name="Hyun D.-W."/>
            <person name="Bae J.-W."/>
        </authorList>
    </citation>
    <scope>NUCLEOTIDE SEQUENCE [LARGE SCALE GENOMIC DNA]</scope>
    <source>
        <strain evidence="2 3">KACC 15039</strain>
    </source>
</reference>
<evidence type="ECO:0000313" key="3">
    <source>
        <dbReference type="Proteomes" id="UP000516105"/>
    </source>
</evidence>
<evidence type="ECO:0000313" key="2">
    <source>
        <dbReference type="EMBL" id="QNP45837.1"/>
    </source>
</evidence>
<proteinExistence type="predicted"/>
<feature type="compositionally biased region" description="Basic and acidic residues" evidence="1">
    <location>
        <begin position="90"/>
        <end position="103"/>
    </location>
</feature>